<evidence type="ECO:0000256" key="3">
    <source>
        <dbReference type="ARBA" id="ARBA00005005"/>
    </source>
</evidence>
<comment type="caution">
    <text evidence="17">The sequence shown here is derived from an EMBL/GenBank/DDBJ whole genome shotgun (WGS) entry which is preliminary data.</text>
</comment>
<evidence type="ECO:0000256" key="13">
    <source>
        <dbReference type="ARBA" id="ARBA00039545"/>
    </source>
</evidence>
<dbReference type="InterPro" id="IPR045851">
    <property type="entry name" value="AMP-bd_C_sf"/>
</dbReference>
<gene>
    <name evidence="17" type="ORF">CRM94_36170</name>
</gene>
<feature type="domain" description="AMP-binding enzyme C-terminal" evidence="16">
    <location>
        <begin position="472"/>
        <end position="546"/>
    </location>
</feature>
<dbReference type="EMBL" id="PDDY01000004">
    <property type="protein sequence ID" value="PEH39696.1"/>
    <property type="molecule type" value="Genomic_DNA"/>
</dbReference>
<proteinExistence type="inferred from homology"/>
<keyword evidence="6" id="KW-0547">Nucleotide-binding</keyword>
<dbReference type="Gene3D" id="3.40.50.12780">
    <property type="entry name" value="N-terminal domain of ligase-like"/>
    <property type="match status" value="1"/>
</dbReference>
<dbReference type="Gene3D" id="3.30.300.30">
    <property type="match status" value="1"/>
</dbReference>
<sequence>MDKIWLKSYPPGVPAEIDPSRYPTVPDLLDESFRSYRDRAAFICMGKSLSYGELDAMSRKLGAWFQSRGLARGARIAIMMPNVLQYPVAIAAVLRAGYTVVNVNPLYTPRELEHQLTDSGAEAIVILENFAATLQAVIDKTAVKHVVVAAMGDLLGFKGLIVNYVVRKAKKMVPAWQLKSFTRFNAALAEGARQTFAAPKLGPDDVAFLQYTGGTTGVAKGATLLQRNIVANVLQSEEWHAPAYTKVPGLSQYITVAALPLYHVFALTVCGFLTMRTGGTALLIPNPRDIGGMFKELKRYSVSTFPAVNTLYNAMLNHPDFGQLDFSKLAVANGGGMAIQESVAKRWYEKTGTPIVEGYGLSETSPVVSCNPVTATEYTGTIGLPVSSTEISIRDDDGKEVPLGQPGEICIRGPQVMAGYWNRPDETAKVMMADGFFKSGDIGVMDERGYVKIVDRKKDMILVSGFNVYPNEVEDVVASHPGVFEVAAVGVPDEHSGEAVKLFVVKKDPALTDQDLIAYCKERLTGYKRPRFIEFRTELPKTNVGKILRRELRDGKV</sequence>
<dbReference type="GO" id="GO:0016020">
    <property type="term" value="C:membrane"/>
    <property type="evidence" value="ECO:0007669"/>
    <property type="project" value="UniProtKB-SubCell"/>
</dbReference>
<dbReference type="EC" id="6.2.1.3" evidence="12"/>
<evidence type="ECO:0000256" key="11">
    <source>
        <dbReference type="ARBA" id="ARBA00023136"/>
    </source>
</evidence>
<evidence type="ECO:0000256" key="10">
    <source>
        <dbReference type="ARBA" id="ARBA00023098"/>
    </source>
</evidence>
<dbReference type="InterPro" id="IPR000873">
    <property type="entry name" value="AMP-dep_synth/lig_dom"/>
</dbReference>
<evidence type="ECO:0000256" key="6">
    <source>
        <dbReference type="ARBA" id="ARBA00022741"/>
    </source>
</evidence>
<dbReference type="InterPro" id="IPR050237">
    <property type="entry name" value="ATP-dep_AMP-bd_enzyme"/>
</dbReference>
<dbReference type="PANTHER" id="PTHR43767">
    <property type="entry name" value="LONG-CHAIN-FATTY-ACID--COA LIGASE"/>
    <property type="match status" value="1"/>
</dbReference>
<evidence type="ECO:0000256" key="4">
    <source>
        <dbReference type="ARBA" id="ARBA00006432"/>
    </source>
</evidence>
<comment type="pathway">
    <text evidence="3">Lipid metabolism; fatty acid beta-oxidation.</text>
</comment>
<dbReference type="FunFam" id="3.30.300.30:FF:000006">
    <property type="entry name" value="Long-chain-fatty-acid--CoA ligase FadD"/>
    <property type="match status" value="1"/>
</dbReference>
<keyword evidence="5 17" id="KW-0436">Ligase</keyword>
<evidence type="ECO:0000256" key="12">
    <source>
        <dbReference type="ARBA" id="ARBA00026121"/>
    </source>
</evidence>
<dbReference type="Pfam" id="PF00501">
    <property type="entry name" value="AMP-binding"/>
    <property type="match status" value="1"/>
</dbReference>
<keyword evidence="11" id="KW-0472">Membrane</keyword>
<dbReference type="GO" id="GO:0004467">
    <property type="term" value="F:long-chain fatty acid-CoA ligase activity"/>
    <property type="evidence" value="ECO:0007669"/>
    <property type="project" value="UniProtKB-EC"/>
</dbReference>
<evidence type="ECO:0000259" key="15">
    <source>
        <dbReference type="Pfam" id="PF00501"/>
    </source>
</evidence>
<name>A0A2A7S820_BURGA</name>
<dbReference type="GO" id="GO:0005524">
    <property type="term" value="F:ATP binding"/>
    <property type="evidence" value="ECO:0007669"/>
    <property type="project" value="UniProtKB-KW"/>
</dbReference>
<comment type="similarity">
    <text evidence="4">Belongs to the ATP-dependent AMP-binding enzyme family.</text>
</comment>
<keyword evidence="7" id="KW-0276">Fatty acid metabolism</keyword>
<dbReference type="NCBIfam" id="NF005463">
    <property type="entry name" value="PRK07059.1"/>
    <property type="match status" value="1"/>
</dbReference>
<feature type="domain" description="AMP-dependent synthetase/ligase" evidence="15">
    <location>
        <begin position="30"/>
        <end position="421"/>
    </location>
</feature>
<evidence type="ECO:0000313" key="18">
    <source>
        <dbReference type="Proteomes" id="UP000220629"/>
    </source>
</evidence>
<protein>
    <recommendedName>
        <fullName evidence="13">Long-chain-fatty-acid--CoA ligase</fullName>
        <ecNumber evidence="12">6.2.1.3</ecNumber>
    </recommendedName>
    <alternativeName>
        <fullName evidence="14">Long-chain acyl-CoA synthetase</fullName>
    </alternativeName>
</protein>
<evidence type="ECO:0000256" key="5">
    <source>
        <dbReference type="ARBA" id="ARBA00022598"/>
    </source>
</evidence>
<dbReference type="FunFam" id="3.40.50.12780:FF:000003">
    <property type="entry name" value="Long-chain-fatty-acid--CoA ligase FadD"/>
    <property type="match status" value="1"/>
</dbReference>
<evidence type="ECO:0000256" key="2">
    <source>
        <dbReference type="ARBA" id="ARBA00004170"/>
    </source>
</evidence>
<dbReference type="Pfam" id="PF13193">
    <property type="entry name" value="AMP-binding_C"/>
    <property type="match status" value="1"/>
</dbReference>
<dbReference type="CDD" id="cd05936">
    <property type="entry name" value="FC-FACS_FadD_like"/>
    <property type="match status" value="1"/>
</dbReference>
<evidence type="ECO:0000256" key="14">
    <source>
        <dbReference type="ARBA" id="ARBA00042773"/>
    </source>
</evidence>
<organism evidence="17 18">
    <name type="scientific">Burkholderia gladioli</name>
    <name type="common">Pseudomonas marginata</name>
    <name type="synonym">Phytomonas marginata</name>
    <dbReference type="NCBI Taxonomy" id="28095"/>
    <lineage>
        <taxon>Bacteria</taxon>
        <taxon>Pseudomonadati</taxon>
        <taxon>Pseudomonadota</taxon>
        <taxon>Betaproteobacteria</taxon>
        <taxon>Burkholderiales</taxon>
        <taxon>Burkholderiaceae</taxon>
        <taxon>Burkholderia</taxon>
    </lineage>
</organism>
<reference evidence="18" key="1">
    <citation type="submission" date="2017-09" db="EMBL/GenBank/DDBJ databases">
        <title>FDA dAtabase for Regulatory Grade micrObial Sequences (FDA-ARGOS): Supporting development and validation of Infectious Disease Dx tests.</title>
        <authorList>
            <person name="Minogue T."/>
            <person name="Wolcott M."/>
            <person name="Wasieloski L."/>
            <person name="Aguilar W."/>
            <person name="Moore D."/>
            <person name="Tallon L."/>
            <person name="Sadzewicz L."/>
            <person name="Ott S."/>
            <person name="Zhao X."/>
            <person name="Nagaraj S."/>
            <person name="Vavikolanu K."/>
            <person name="Aluvathingal J."/>
            <person name="Nadendla S."/>
            <person name="Sichtig H."/>
        </authorList>
    </citation>
    <scope>NUCLEOTIDE SEQUENCE [LARGE SCALE GENOMIC DNA]</scope>
    <source>
        <strain evidence="18">FDAARGOS_390</strain>
    </source>
</reference>
<dbReference type="RefSeq" id="WP_096749790.1">
    <property type="nucleotide sequence ID" value="NZ_CADEPO010000012.1"/>
</dbReference>
<comment type="cofactor">
    <cofactor evidence="1">
        <name>Mg(2+)</name>
        <dbReference type="ChEBI" id="CHEBI:18420"/>
    </cofactor>
</comment>
<dbReference type="PANTHER" id="PTHR43767:SF8">
    <property type="entry name" value="LONG-CHAIN-FATTY-ACID--COA LIGASE"/>
    <property type="match status" value="1"/>
</dbReference>
<evidence type="ECO:0000256" key="7">
    <source>
        <dbReference type="ARBA" id="ARBA00022832"/>
    </source>
</evidence>
<keyword evidence="8" id="KW-0067">ATP-binding</keyword>
<dbReference type="PROSITE" id="PS00455">
    <property type="entry name" value="AMP_BINDING"/>
    <property type="match status" value="1"/>
</dbReference>
<dbReference type="InterPro" id="IPR042099">
    <property type="entry name" value="ANL_N_sf"/>
</dbReference>
<comment type="subcellular location">
    <subcellularLocation>
        <location evidence="2">Membrane</location>
        <topology evidence="2">Peripheral membrane protein</topology>
    </subcellularLocation>
</comment>
<dbReference type="InterPro" id="IPR025110">
    <property type="entry name" value="AMP-bd_C"/>
</dbReference>
<evidence type="ECO:0000256" key="8">
    <source>
        <dbReference type="ARBA" id="ARBA00022840"/>
    </source>
</evidence>
<dbReference type="AlphaFoldDB" id="A0A2A7S820"/>
<dbReference type="InterPro" id="IPR020845">
    <property type="entry name" value="AMP-binding_CS"/>
</dbReference>
<evidence type="ECO:0000256" key="1">
    <source>
        <dbReference type="ARBA" id="ARBA00001946"/>
    </source>
</evidence>
<evidence type="ECO:0000259" key="16">
    <source>
        <dbReference type="Pfam" id="PF13193"/>
    </source>
</evidence>
<evidence type="ECO:0000256" key="9">
    <source>
        <dbReference type="ARBA" id="ARBA00022842"/>
    </source>
</evidence>
<keyword evidence="9" id="KW-0460">Magnesium</keyword>
<dbReference type="SUPFAM" id="SSF56801">
    <property type="entry name" value="Acetyl-CoA synthetase-like"/>
    <property type="match status" value="1"/>
</dbReference>
<dbReference type="Proteomes" id="UP000220629">
    <property type="component" value="Unassembled WGS sequence"/>
</dbReference>
<accession>A0A2A7S820</accession>
<keyword evidence="10" id="KW-0443">Lipid metabolism</keyword>
<evidence type="ECO:0000313" key="17">
    <source>
        <dbReference type="EMBL" id="PEH39696.1"/>
    </source>
</evidence>